<name>A0ABW9KGB1_9BACT</name>
<comment type="caution">
    <text evidence="2">The sequence shown here is derived from an EMBL/GenBank/DDBJ whole genome shotgun (WGS) entry which is preliminary data.</text>
</comment>
<evidence type="ECO:0000259" key="1">
    <source>
        <dbReference type="Pfam" id="PF03016"/>
    </source>
</evidence>
<dbReference type="EMBL" id="JBJYXY010000001">
    <property type="protein sequence ID" value="MFN2974779.1"/>
    <property type="molecule type" value="Genomic_DNA"/>
</dbReference>
<gene>
    <name evidence="2" type="ORF">ACK2TP_03310</name>
</gene>
<dbReference type="PANTHER" id="PTHR11062">
    <property type="entry name" value="EXOSTOSIN HEPARAN SULFATE GLYCOSYLTRANSFERASE -RELATED"/>
    <property type="match status" value="1"/>
</dbReference>
<organism evidence="2 3">
    <name type="scientific">Terriglobus aquaticus</name>
    <dbReference type="NCBI Taxonomy" id="940139"/>
    <lineage>
        <taxon>Bacteria</taxon>
        <taxon>Pseudomonadati</taxon>
        <taxon>Acidobacteriota</taxon>
        <taxon>Terriglobia</taxon>
        <taxon>Terriglobales</taxon>
        <taxon>Acidobacteriaceae</taxon>
        <taxon>Terriglobus</taxon>
    </lineage>
</organism>
<keyword evidence="3" id="KW-1185">Reference proteome</keyword>
<dbReference type="InterPro" id="IPR040911">
    <property type="entry name" value="Exostosin_GT47"/>
</dbReference>
<dbReference type="InterPro" id="IPR004263">
    <property type="entry name" value="Exostosin"/>
</dbReference>
<evidence type="ECO:0000313" key="3">
    <source>
        <dbReference type="Proteomes" id="UP001634747"/>
    </source>
</evidence>
<proteinExistence type="predicted"/>
<feature type="domain" description="Exostosin GT47" evidence="1">
    <location>
        <begin position="126"/>
        <end position="254"/>
    </location>
</feature>
<sequence length="335" mass="38889">MATPHSLKVLLSSYPDPEAEKVRANLLRVYDLSDRRHSLVERPEDADLILIGGIGNESSQDRYVRETLHHPLISRFPGKCFTVSYRDKPLLLNRGVYESALESRWNTGRCVTGSYALSGHYNPAIQSAENIPKDLLFSFVGRMSHPVRRQLMAMRFQREDIFLEDTSTFNYWACSEEVRQDREQQFSRVLARSRFCLCPRGVGAGSIRLFEAMRSGVAPIVIADRWIWPEGLPWEKFSIRVAESHLHHLERIVAEREDDFARMGAMARLCWEETFADDTYFEYLVSRCADLRKNQVLPEALYWSLRHLYVAYTEYCPRLRSYARVAIARVSARRS</sequence>
<protein>
    <submittedName>
        <fullName evidence="2">Glycosyltransferase family 47 protein</fullName>
    </submittedName>
</protein>
<dbReference type="Proteomes" id="UP001634747">
    <property type="component" value="Unassembled WGS sequence"/>
</dbReference>
<dbReference type="Pfam" id="PF03016">
    <property type="entry name" value="Exostosin_GT47"/>
    <property type="match status" value="1"/>
</dbReference>
<evidence type="ECO:0000313" key="2">
    <source>
        <dbReference type="EMBL" id="MFN2974779.1"/>
    </source>
</evidence>
<reference evidence="2 3" key="1">
    <citation type="submission" date="2024-12" db="EMBL/GenBank/DDBJ databases">
        <authorList>
            <person name="Lee Y."/>
        </authorList>
    </citation>
    <scope>NUCLEOTIDE SEQUENCE [LARGE SCALE GENOMIC DNA]</scope>
    <source>
        <strain evidence="2 3">03SUJ4</strain>
    </source>
</reference>
<accession>A0ABW9KGB1</accession>
<dbReference type="RefSeq" id="WP_263413666.1">
    <property type="nucleotide sequence ID" value="NZ_BAABBH010000001.1"/>
</dbReference>